<dbReference type="SUPFAM" id="SSF69322">
    <property type="entry name" value="Tricorn protease domain 2"/>
    <property type="match status" value="1"/>
</dbReference>
<dbReference type="InterPro" id="IPR024789">
    <property type="entry name" value="APC4"/>
</dbReference>
<dbReference type="GO" id="GO:0070979">
    <property type="term" value="P:protein K11-linked ubiquitination"/>
    <property type="evidence" value="ECO:0007669"/>
    <property type="project" value="TreeGrafter"/>
</dbReference>
<feature type="compositionally biased region" description="Low complexity" evidence="7">
    <location>
        <begin position="994"/>
        <end position="1012"/>
    </location>
</feature>
<accession>A0A9P7K1A2</accession>
<gene>
    <name evidence="9" type="ORF">F5147DRAFT_749844</name>
</gene>
<feature type="region of interest" description="Disordered" evidence="7">
    <location>
        <begin position="1183"/>
        <end position="1248"/>
    </location>
</feature>
<dbReference type="Pfam" id="PF12894">
    <property type="entry name" value="ANAPC4_WD40"/>
    <property type="match status" value="1"/>
</dbReference>
<evidence type="ECO:0000256" key="4">
    <source>
        <dbReference type="ARBA" id="ARBA00022786"/>
    </source>
</evidence>
<evidence type="ECO:0000256" key="3">
    <source>
        <dbReference type="ARBA" id="ARBA00022776"/>
    </source>
</evidence>
<dbReference type="GeneID" id="64702406"/>
<reference evidence="9" key="1">
    <citation type="journal article" date="2020" name="New Phytol.">
        <title>Comparative genomics reveals dynamic genome evolution in host specialist ectomycorrhizal fungi.</title>
        <authorList>
            <person name="Lofgren L.A."/>
            <person name="Nguyen N.H."/>
            <person name="Vilgalys R."/>
            <person name="Ruytinx J."/>
            <person name="Liao H.L."/>
            <person name="Branco S."/>
            <person name="Kuo A."/>
            <person name="LaButti K."/>
            <person name="Lipzen A."/>
            <person name="Andreopoulos W."/>
            <person name="Pangilinan J."/>
            <person name="Riley R."/>
            <person name="Hundley H."/>
            <person name="Na H."/>
            <person name="Barry K."/>
            <person name="Grigoriev I.V."/>
            <person name="Stajich J.E."/>
            <person name="Kennedy P.G."/>
        </authorList>
    </citation>
    <scope>NUCLEOTIDE SEQUENCE</scope>
    <source>
        <strain evidence="9">FC423</strain>
    </source>
</reference>
<dbReference type="GO" id="GO:0031145">
    <property type="term" value="P:anaphase-promoting complex-dependent catabolic process"/>
    <property type="evidence" value="ECO:0007669"/>
    <property type="project" value="InterPro"/>
</dbReference>
<dbReference type="GO" id="GO:0003700">
    <property type="term" value="F:DNA-binding transcription factor activity"/>
    <property type="evidence" value="ECO:0007669"/>
    <property type="project" value="InterPro"/>
</dbReference>
<organism evidence="9 10">
    <name type="scientific">Suillus discolor</name>
    <dbReference type="NCBI Taxonomy" id="1912936"/>
    <lineage>
        <taxon>Eukaryota</taxon>
        <taxon>Fungi</taxon>
        <taxon>Dikarya</taxon>
        <taxon>Basidiomycota</taxon>
        <taxon>Agaricomycotina</taxon>
        <taxon>Agaricomycetes</taxon>
        <taxon>Agaricomycetidae</taxon>
        <taxon>Boletales</taxon>
        <taxon>Suillineae</taxon>
        <taxon>Suillaceae</taxon>
        <taxon>Suillus</taxon>
    </lineage>
</organism>
<sequence>MEHDAFASLAVLQLSSPCRLLPLACCPDKDLVVLVSRLGGRDRLTLWKMQGTKKWDIEIECDESSIESVSALAWSPCGQTIAVSHGFSRVTLHSVQDGRTERSLTIPASSHNSEQQPRITGAWWFSGCRDLPRSTIPDIFKRNEINVCGLVYPNTSSSLIILKTGSALSILKVLPLLDPLREEDHKLTATDLFAFQGTQTGAALKLSIPEVISDWPSLLPDPSLASLCPPILIDEQGKTAKETQIYISAEDENSLLVIGDDDGKLHCFLDGSYYLGPISTLPSTVPTAVFKDPKQPLFLLHPRASASDFLSATFAPLSIDLPLLASHRIRDFARLSSAARELMWYAMRVIEDLREVWFGSGSLTGAREAGPKWIQLLETRLRDQFGQKEPSAILELTGLLVAGLCSEGLSDFLSSSEQMSERALQKWESTVTDALIKMRDFSTLRLVPALQRLHIILEEVRGWSLIPQFVLFGFNTDDITHCLSVLKQSIFIANLLAFQARGELGSFKHFLSFLRYEIALAGNSPETRSPPEHDILEVNHYLMSGLKTSQIDRWFTGPTPQFDTGDLGLPRHNTDTNKVLEEALEQAHTALQDPSQTSWQPKVSTADKSHLDRNLWVLVHDLAVRCQRVFAHVSKATARSAIVSSNVGATPFQVGASETVSSGACQFIRERVVQQNEPGNHLQHLAIYLASEMRPLFCLTRTPYAKCAAGVPLHIDVIVMECSIAGHEPENVTDVHLCNAEFFDDEILVIVYKVRGTDGPMFAATVHYSTLEYQTQSEGYVNGPARKDMIANVLQRLNERHLLKPIPIKRRRQLTACRDGSVSLAVNGRAGRRVVSDTGHSPSDDKSNFKADVDDDPTAPMSDIAVRKKKNADAQAAFRQRRANYIATLEETVTSLESVVLQLQDSCREARSESGDLRQDNARLRHELREREKFWRALWQARKTGQAPESDDLPPLPSSFAAHPQPTNINNRTSSSHGHYSDDSMGYQTSDETSNSLCSSSYTSAPSHSYATQSPALSYTGVETEQITSGGAGHHMNARVSRYGSYPYPMQPINRDGPWTHNVAQTTSANGSPTLTSPDVYANRPFEEQKTQLNHLETTPYIFPSSRSISPTSSTPPSSSSTSLTSPFQFTFPADGPITQDRAEFDYRRHSNTHGADLTLHGGTADISLPSAGSDGVRYRLGARRANSGPSPLLPSLPHFSGSENGSHHERGSSEGEATPYSKLRPRRARSRESRSPSPGAPPISGTLAVIKAQAFGALRRTRTRTKKTSEGAAKVAMEVLEARGIGMGVVAGSKRPRLHHDDSDMQT</sequence>
<protein>
    <recommendedName>
        <fullName evidence="1">Anaphase-promoting complex subunit 4</fullName>
    </recommendedName>
</protein>
<dbReference type="PROSITE" id="PS00036">
    <property type="entry name" value="BZIP_BASIC"/>
    <property type="match status" value="1"/>
</dbReference>
<evidence type="ECO:0000256" key="2">
    <source>
        <dbReference type="ARBA" id="ARBA00022618"/>
    </source>
</evidence>
<dbReference type="InterPro" id="IPR046347">
    <property type="entry name" value="bZIP_sf"/>
</dbReference>
<name>A0A9P7K1A2_9AGAM</name>
<dbReference type="Pfam" id="PF12896">
    <property type="entry name" value="ANAPC4"/>
    <property type="match status" value="1"/>
</dbReference>
<evidence type="ECO:0000259" key="8">
    <source>
        <dbReference type="PROSITE" id="PS00036"/>
    </source>
</evidence>
<dbReference type="EMBL" id="JABBWM010000001">
    <property type="protein sequence ID" value="KAG2120905.1"/>
    <property type="molecule type" value="Genomic_DNA"/>
</dbReference>
<keyword evidence="3" id="KW-0498">Mitosis</keyword>
<dbReference type="InterPro" id="IPR004827">
    <property type="entry name" value="bZIP"/>
</dbReference>
<dbReference type="GO" id="GO:0034399">
    <property type="term" value="C:nuclear periphery"/>
    <property type="evidence" value="ECO:0007669"/>
    <property type="project" value="TreeGrafter"/>
</dbReference>
<feature type="region of interest" description="Disordered" evidence="7">
    <location>
        <begin position="831"/>
        <end position="861"/>
    </location>
</feature>
<feature type="region of interest" description="Disordered" evidence="7">
    <location>
        <begin position="945"/>
        <end position="1012"/>
    </location>
</feature>
<feature type="compositionally biased region" description="Low complexity" evidence="7">
    <location>
        <begin position="1188"/>
        <end position="1203"/>
    </location>
</feature>
<feature type="coiled-coil region" evidence="6">
    <location>
        <begin position="886"/>
        <end position="927"/>
    </location>
</feature>
<keyword evidence="2" id="KW-0132">Cell division</keyword>
<feature type="region of interest" description="Disordered" evidence="7">
    <location>
        <begin position="1102"/>
        <end position="1137"/>
    </location>
</feature>
<feature type="compositionally biased region" description="Polar residues" evidence="7">
    <location>
        <begin position="965"/>
        <end position="978"/>
    </location>
</feature>
<evidence type="ECO:0000256" key="5">
    <source>
        <dbReference type="ARBA" id="ARBA00023306"/>
    </source>
</evidence>
<comment type="caution">
    <text evidence="9">The sequence shown here is derived from an EMBL/GenBank/DDBJ whole genome shotgun (WGS) entry which is preliminary data.</text>
</comment>
<dbReference type="SUPFAM" id="SSF57959">
    <property type="entry name" value="Leucine zipper domain"/>
    <property type="match status" value="1"/>
</dbReference>
<keyword evidence="10" id="KW-1185">Reference proteome</keyword>
<dbReference type="OrthoDB" id="10259843at2759"/>
<keyword evidence="4" id="KW-0833">Ubl conjugation pathway</keyword>
<dbReference type="RefSeq" id="XP_041300281.1">
    <property type="nucleotide sequence ID" value="XM_041440147.1"/>
</dbReference>
<feature type="domain" description="BZIP" evidence="8">
    <location>
        <begin position="867"/>
        <end position="881"/>
    </location>
</feature>
<dbReference type="InterPro" id="IPR024790">
    <property type="entry name" value="APC4_long_dom"/>
</dbReference>
<dbReference type="CDD" id="cd14688">
    <property type="entry name" value="bZIP_YAP"/>
    <property type="match status" value="1"/>
</dbReference>
<feature type="compositionally biased region" description="Low complexity" evidence="7">
    <location>
        <begin position="1103"/>
        <end position="1133"/>
    </location>
</feature>
<evidence type="ECO:0000313" key="10">
    <source>
        <dbReference type="Proteomes" id="UP000823399"/>
    </source>
</evidence>
<dbReference type="InterPro" id="IPR024977">
    <property type="entry name" value="Apc4-like_WD40_dom"/>
</dbReference>
<keyword evidence="6" id="KW-0175">Coiled coil</keyword>
<feature type="compositionally biased region" description="Basic and acidic residues" evidence="7">
    <location>
        <begin position="842"/>
        <end position="852"/>
    </location>
</feature>
<evidence type="ECO:0000256" key="7">
    <source>
        <dbReference type="SAM" id="MobiDB-lite"/>
    </source>
</evidence>
<proteinExistence type="predicted"/>
<evidence type="ECO:0000256" key="6">
    <source>
        <dbReference type="SAM" id="Coils"/>
    </source>
</evidence>
<evidence type="ECO:0000256" key="1">
    <source>
        <dbReference type="ARBA" id="ARBA00016067"/>
    </source>
</evidence>
<dbReference type="PANTHER" id="PTHR13260">
    <property type="entry name" value="ANAPHASE PROMOTING COMPLEX SUBUNIT 4 APC4"/>
    <property type="match status" value="1"/>
</dbReference>
<keyword evidence="5" id="KW-0131">Cell cycle</keyword>
<dbReference type="Gene3D" id="2.130.10.10">
    <property type="entry name" value="YVTN repeat-like/Quinoprotein amine dehydrogenase"/>
    <property type="match status" value="1"/>
</dbReference>
<dbReference type="Gene3D" id="1.20.5.170">
    <property type="match status" value="1"/>
</dbReference>
<dbReference type="InterPro" id="IPR015943">
    <property type="entry name" value="WD40/YVTN_repeat-like_dom_sf"/>
</dbReference>
<dbReference type="Proteomes" id="UP000823399">
    <property type="component" value="Unassembled WGS sequence"/>
</dbReference>
<dbReference type="PANTHER" id="PTHR13260:SF0">
    <property type="entry name" value="ANAPHASE-PROMOTING COMPLEX SUBUNIT 4"/>
    <property type="match status" value="1"/>
</dbReference>
<dbReference type="GO" id="GO:0051301">
    <property type="term" value="P:cell division"/>
    <property type="evidence" value="ECO:0007669"/>
    <property type="project" value="UniProtKB-KW"/>
</dbReference>
<evidence type="ECO:0000313" key="9">
    <source>
        <dbReference type="EMBL" id="KAG2120905.1"/>
    </source>
</evidence>
<dbReference type="GO" id="GO:0005680">
    <property type="term" value="C:anaphase-promoting complex"/>
    <property type="evidence" value="ECO:0007669"/>
    <property type="project" value="InterPro"/>
</dbReference>
<dbReference type="SMART" id="SM00338">
    <property type="entry name" value="BRLZ"/>
    <property type="match status" value="1"/>
</dbReference>